<dbReference type="Pfam" id="PF01368">
    <property type="entry name" value="DHH"/>
    <property type="match status" value="1"/>
</dbReference>
<dbReference type="InterPro" id="IPR038763">
    <property type="entry name" value="DHH_sf"/>
</dbReference>
<dbReference type="SUPFAM" id="SSF64182">
    <property type="entry name" value="DHH phosphoesterases"/>
    <property type="match status" value="1"/>
</dbReference>
<comment type="caution">
    <text evidence="3">The sequence shown here is derived from an EMBL/GenBank/DDBJ whole genome shotgun (WGS) entry which is preliminary data.</text>
</comment>
<accession>A0ABR7IRV1</accession>
<dbReference type="Gene3D" id="3.90.1640.10">
    <property type="entry name" value="inorganic pyrophosphatase (n-terminal core)"/>
    <property type="match status" value="1"/>
</dbReference>
<keyword evidence="4" id="KW-1185">Reference proteome</keyword>
<dbReference type="PANTHER" id="PTHR47618">
    <property type="entry name" value="BIFUNCTIONAL OLIGORIBONUCLEASE AND PAP PHOSPHATASE NRNA"/>
    <property type="match status" value="1"/>
</dbReference>
<feature type="domain" description="DDH" evidence="1">
    <location>
        <begin position="17"/>
        <end position="152"/>
    </location>
</feature>
<reference evidence="3 4" key="1">
    <citation type="submission" date="2020-08" db="EMBL/GenBank/DDBJ databases">
        <title>Genome public.</title>
        <authorList>
            <person name="Liu C."/>
            <person name="Sun Q."/>
        </authorList>
    </citation>
    <scope>NUCLEOTIDE SEQUENCE [LARGE SCALE GENOMIC DNA]</scope>
    <source>
        <strain evidence="3 4">NSJ-27</strain>
    </source>
</reference>
<feature type="domain" description="DHHA1" evidence="2">
    <location>
        <begin position="229"/>
        <end position="313"/>
    </location>
</feature>
<dbReference type="InterPro" id="IPR051319">
    <property type="entry name" value="Oligoribo/pAp-PDE_c-di-AMP_PDE"/>
</dbReference>
<sequence length="316" mass="34962">MKTNLLELCELLCQQDNIVILTHKNPDGDTLGSGFGLYYTLKHLGKHACVLNSDGFPERYQFLVPDHMELDFEPEFVISVDIADTTLLGNQLERYANQIDLCIDHHISNQISANYAYVIPEASSAAELVYQIAEKLVDKIEGPIATALYTGIVTDTGCFKYSNTTVECHLYAAELMKNGVEFEKINRAMFETKSRARLGLERLILDGMEFYCDGKCAMTAVSRKEMEELGADNTTFDGVSAIARQIEGVELGFTIREDGANFYKISIRTSEKVDASQLGRLFGGGGHKRAAGCNISGTLTEVKEKLIQAAQRSLTN</sequence>
<dbReference type="PANTHER" id="PTHR47618:SF1">
    <property type="entry name" value="BIFUNCTIONAL OLIGORIBONUCLEASE AND PAP PHOSPHATASE NRNA"/>
    <property type="match status" value="1"/>
</dbReference>
<dbReference type="Pfam" id="PF02272">
    <property type="entry name" value="DHHA1"/>
    <property type="match status" value="1"/>
</dbReference>
<evidence type="ECO:0000313" key="4">
    <source>
        <dbReference type="Proteomes" id="UP000649151"/>
    </source>
</evidence>
<organism evidence="3 4">
    <name type="scientific">Clostridium facile</name>
    <dbReference type="NCBI Taxonomy" id="2763035"/>
    <lineage>
        <taxon>Bacteria</taxon>
        <taxon>Bacillati</taxon>
        <taxon>Bacillota</taxon>
        <taxon>Clostridia</taxon>
        <taxon>Eubacteriales</taxon>
        <taxon>Clostridiaceae</taxon>
        <taxon>Clostridium</taxon>
    </lineage>
</organism>
<dbReference type="Gene3D" id="3.10.310.30">
    <property type="match status" value="1"/>
</dbReference>
<dbReference type="EMBL" id="JACOQK010000001">
    <property type="protein sequence ID" value="MBC5787870.1"/>
    <property type="molecule type" value="Genomic_DNA"/>
</dbReference>
<dbReference type="InterPro" id="IPR001667">
    <property type="entry name" value="DDH_dom"/>
</dbReference>
<proteinExistence type="predicted"/>
<evidence type="ECO:0000313" key="3">
    <source>
        <dbReference type="EMBL" id="MBC5787870.1"/>
    </source>
</evidence>
<evidence type="ECO:0000259" key="2">
    <source>
        <dbReference type="Pfam" id="PF02272"/>
    </source>
</evidence>
<name>A0ABR7IRV1_9CLOT</name>
<gene>
    <name evidence="3" type="ORF">H8Z77_07555</name>
</gene>
<dbReference type="RefSeq" id="WP_186996642.1">
    <property type="nucleotide sequence ID" value="NZ_JACOQK010000001.1"/>
</dbReference>
<evidence type="ECO:0000259" key="1">
    <source>
        <dbReference type="Pfam" id="PF01368"/>
    </source>
</evidence>
<dbReference type="Proteomes" id="UP000649151">
    <property type="component" value="Unassembled WGS sequence"/>
</dbReference>
<dbReference type="InterPro" id="IPR003156">
    <property type="entry name" value="DHHA1_dom"/>
</dbReference>
<protein>
    <submittedName>
        <fullName evidence="3">Bifunctional oligoribonuclease/PAP phosphatase NrnA</fullName>
    </submittedName>
</protein>